<dbReference type="Pfam" id="PF03959">
    <property type="entry name" value="FSH1"/>
    <property type="match status" value="1"/>
</dbReference>
<accession>A0AAX6HKB3</accession>
<reference evidence="3" key="2">
    <citation type="submission" date="2023-04" db="EMBL/GenBank/DDBJ databases">
        <authorList>
            <person name="Bruccoleri R.E."/>
            <person name="Oakeley E.J."/>
            <person name="Faust A.-M."/>
            <person name="Dessus-Babus S."/>
            <person name="Altorfer M."/>
            <person name="Burckhardt D."/>
            <person name="Oertli M."/>
            <person name="Naumann U."/>
            <person name="Petersen F."/>
            <person name="Wong J."/>
        </authorList>
    </citation>
    <scope>NUCLEOTIDE SEQUENCE</scope>
    <source>
        <strain evidence="3">GSM-AAB239-AS_SAM_17_03QT</strain>
        <tissue evidence="3">Leaf</tissue>
    </source>
</reference>
<evidence type="ECO:0000256" key="1">
    <source>
        <dbReference type="SAM" id="MobiDB-lite"/>
    </source>
</evidence>
<dbReference type="PANTHER" id="PTHR22778">
    <property type="entry name" value="OVARIAN CANCER GENE-2 PROTEIN-RELATED"/>
    <property type="match status" value="1"/>
</dbReference>
<evidence type="ECO:0000313" key="4">
    <source>
        <dbReference type="Proteomes" id="UP001140949"/>
    </source>
</evidence>
<dbReference type="AlphaFoldDB" id="A0AAX6HKB3"/>
<dbReference type="SUPFAM" id="SSF53474">
    <property type="entry name" value="alpha/beta-Hydrolases"/>
    <property type="match status" value="1"/>
</dbReference>
<organism evidence="3 4">
    <name type="scientific">Iris pallida</name>
    <name type="common">Sweet iris</name>
    <dbReference type="NCBI Taxonomy" id="29817"/>
    <lineage>
        <taxon>Eukaryota</taxon>
        <taxon>Viridiplantae</taxon>
        <taxon>Streptophyta</taxon>
        <taxon>Embryophyta</taxon>
        <taxon>Tracheophyta</taxon>
        <taxon>Spermatophyta</taxon>
        <taxon>Magnoliopsida</taxon>
        <taxon>Liliopsida</taxon>
        <taxon>Asparagales</taxon>
        <taxon>Iridaceae</taxon>
        <taxon>Iridoideae</taxon>
        <taxon>Irideae</taxon>
        <taxon>Iris</taxon>
    </lineage>
</organism>
<feature type="region of interest" description="Disordered" evidence="1">
    <location>
        <begin position="1"/>
        <end position="22"/>
    </location>
</feature>
<feature type="domain" description="Serine hydrolase" evidence="2">
    <location>
        <begin position="24"/>
        <end position="214"/>
    </location>
</feature>
<dbReference type="Gene3D" id="3.40.50.1820">
    <property type="entry name" value="alpha/beta hydrolase"/>
    <property type="match status" value="1"/>
</dbReference>
<dbReference type="InterPro" id="IPR029058">
    <property type="entry name" value="AB_hydrolase_fold"/>
</dbReference>
<dbReference type="Proteomes" id="UP001140949">
    <property type="component" value="Unassembled WGS sequence"/>
</dbReference>
<comment type="caution">
    <text evidence="3">The sequence shown here is derived from an EMBL/GenBank/DDBJ whole genome shotgun (WGS) entry which is preliminary data.</text>
</comment>
<name>A0AAX6HKB3_IRIPA</name>
<sequence>MGSLAGQLNTVSSPPVTGPGGGRKPRFLCLHGFRTSGDIMRTQVLGKWPGLVTARLDLVFADAPFPAGGGSDVDGIFPPPYYEWYQFDKAEYRNFEECLEYIEDLIVKYGPFDGVMGFSQGAILSSVLPGLQEKGLALTKVPKLKYVVIIGGAKSRSSAIAENAYSPKIKCPSLHFLGDMDFLRTQGEALLEAFIDPIVIRHPKGHTVPRLDDKSLEIMLSYLERIEKDLQKDAVLDEEHKEEYIC</sequence>
<evidence type="ECO:0000259" key="2">
    <source>
        <dbReference type="Pfam" id="PF03959"/>
    </source>
</evidence>
<dbReference type="FunFam" id="3.40.50.1820:FF:000133">
    <property type="entry name" value="esterase AGAP003155"/>
    <property type="match status" value="1"/>
</dbReference>
<dbReference type="PANTHER" id="PTHR22778:SF51">
    <property type="entry name" value="DIHYDROFOLATE REDUCTASE"/>
    <property type="match status" value="1"/>
</dbReference>
<reference evidence="3" key="1">
    <citation type="journal article" date="2023" name="GigaByte">
        <title>Genome assembly of the bearded iris, Iris pallida Lam.</title>
        <authorList>
            <person name="Bruccoleri R.E."/>
            <person name="Oakeley E.J."/>
            <person name="Faust A.M.E."/>
            <person name="Altorfer M."/>
            <person name="Dessus-Babus S."/>
            <person name="Burckhardt D."/>
            <person name="Oertli M."/>
            <person name="Naumann U."/>
            <person name="Petersen F."/>
            <person name="Wong J."/>
        </authorList>
    </citation>
    <scope>NUCLEOTIDE SEQUENCE</scope>
    <source>
        <strain evidence="3">GSM-AAB239-AS_SAM_17_03QT</strain>
    </source>
</reference>
<dbReference type="EMBL" id="JANAVB010008799">
    <property type="protein sequence ID" value="KAJ6841182.1"/>
    <property type="molecule type" value="Genomic_DNA"/>
</dbReference>
<protein>
    <submittedName>
        <fullName evidence="3">Esterase-like</fullName>
    </submittedName>
</protein>
<keyword evidence="4" id="KW-1185">Reference proteome</keyword>
<dbReference type="InterPro" id="IPR005645">
    <property type="entry name" value="FSH-like_dom"/>
</dbReference>
<evidence type="ECO:0000313" key="3">
    <source>
        <dbReference type="EMBL" id="KAJ6841182.1"/>
    </source>
</evidence>
<gene>
    <name evidence="3" type="ORF">M6B38_308040</name>
</gene>
<proteinExistence type="predicted"/>